<keyword evidence="3" id="KW-0804">Transcription</keyword>
<keyword evidence="1" id="KW-0805">Transcription regulation</keyword>
<reference evidence="7 8" key="1">
    <citation type="submission" date="2019-02" db="EMBL/GenBank/DDBJ databases">
        <title>Draft Genome Sequence of Streptomyces sp. AM-2504, identified by 16S rRNA comparative analysis as a Streptomyces Kasugaensis strain.</title>
        <authorList>
            <person name="Napolioni V."/>
            <person name="Giuliodori A.M."/>
            <person name="Spurio R."/>
            <person name="Fabbretti A."/>
        </authorList>
    </citation>
    <scope>NUCLEOTIDE SEQUENCE [LARGE SCALE GENOMIC DNA]</scope>
    <source>
        <strain evidence="7 8">AM-2504</strain>
    </source>
</reference>
<dbReference type="InterPro" id="IPR009057">
    <property type="entry name" value="Homeodomain-like_sf"/>
</dbReference>
<protein>
    <submittedName>
        <fullName evidence="7">TetR/AcrR family transcriptional regulator</fullName>
    </submittedName>
</protein>
<comment type="caution">
    <text evidence="7">The sequence shown here is derived from an EMBL/GenBank/DDBJ whole genome shotgun (WGS) entry which is preliminary data.</text>
</comment>
<gene>
    <name evidence="7" type="ORF">EYS09_11065</name>
</gene>
<dbReference type="GO" id="GO:0000976">
    <property type="term" value="F:transcription cis-regulatory region binding"/>
    <property type="evidence" value="ECO:0007669"/>
    <property type="project" value="TreeGrafter"/>
</dbReference>
<feature type="DNA-binding region" description="H-T-H motif" evidence="4">
    <location>
        <begin position="37"/>
        <end position="56"/>
    </location>
</feature>
<feature type="compositionally biased region" description="Low complexity" evidence="5">
    <location>
        <begin position="209"/>
        <end position="225"/>
    </location>
</feature>
<dbReference type="PROSITE" id="PS50977">
    <property type="entry name" value="HTH_TETR_2"/>
    <property type="match status" value="1"/>
</dbReference>
<evidence type="ECO:0000256" key="4">
    <source>
        <dbReference type="PROSITE-ProRule" id="PRU00335"/>
    </source>
</evidence>
<accession>A0A4Q9HWQ0</accession>
<dbReference type="InterPro" id="IPR011075">
    <property type="entry name" value="TetR_C"/>
</dbReference>
<feature type="domain" description="HTH tetR-type" evidence="6">
    <location>
        <begin position="14"/>
        <end position="74"/>
    </location>
</feature>
<dbReference type="InterPro" id="IPR036271">
    <property type="entry name" value="Tet_transcr_reg_TetR-rel_C_sf"/>
</dbReference>
<dbReference type="PANTHER" id="PTHR30055:SF225">
    <property type="entry name" value="TRANSCRIPTIONAL REGULATORY PROTEIN-RELATED"/>
    <property type="match status" value="1"/>
</dbReference>
<evidence type="ECO:0000313" key="8">
    <source>
        <dbReference type="Proteomes" id="UP000292452"/>
    </source>
</evidence>
<dbReference type="GO" id="GO:0003700">
    <property type="term" value="F:DNA-binding transcription factor activity"/>
    <property type="evidence" value="ECO:0007669"/>
    <property type="project" value="TreeGrafter"/>
</dbReference>
<keyword evidence="2 4" id="KW-0238">DNA-binding</keyword>
<dbReference type="Pfam" id="PF00440">
    <property type="entry name" value="TetR_N"/>
    <property type="match status" value="1"/>
</dbReference>
<organism evidence="7 8">
    <name type="scientific">Streptomyces kasugaensis</name>
    <dbReference type="NCBI Taxonomy" id="1946"/>
    <lineage>
        <taxon>Bacteria</taxon>
        <taxon>Bacillati</taxon>
        <taxon>Actinomycetota</taxon>
        <taxon>Actinomycetes</taxon>
        <taxon>Kitasatosporales</taxon>
        <taxon>Streptomycetaceae</taxon>
        <taxon>Streptomyces</taxon>
    </lineage>
</organism>
<feature type="region of interest" description="Disordered" evidence="5">
    <location>
        <begin position="193"/>
        <end position="225"/>
    </location>
</feature>
<dbReference type="InterPro" id="IPR050109">
    <property type="entry name" value="HTH-type_TetR-like_transc_reg"/>
</dbReference>
<proteinExistence type="predicted"/>
<evidence type="ECO:0000256" key="1">
    <source>
        <dbReference type="ARBA" id="ARBA00023015"/>
    </source>
</evidence>
<dbReference type="Gene3D" id="1.10.357.10">
    <property type="entry name" value="Tetracycline Repressor, domain 2"/>
    <property type="match status" value="1"/>
</dbReference>
<dbReference type="Gene3D" id="1.10.10.60">
    <property type="entry name" value="Homeodomain-like"/>
    <property type="match status" value="1"/>
</dbReference>
<feature type="compositionally biased region" description="Basic and acidic residues" evidence="5">
    <location>
        <begin position="194"/>
        <end position="204"/>
    </location>
</feature>
<dbReference type="Proteomes" id="UP000292452">
    <property type="component" value="Unassembled WGS sequence"/>
</dbReference>
<evidence type="ECO:0000256" key="2">
    <source>
        <dbReference type="ARBA" id="ARBA00023125"/>
    </source>
</evidence>
<dbReference type="SUPFAM" id="SSF46689">
    <property type="entry name" value="Homeodomain-like"/>
    <property type="match status" value="1"/>
</dbReference>
<dbReference type="EMBL" id="SIXH01000073">
    <property type="protein sequence ID" value="TBO59627.1"/>
    <property type="molecule type" value="Genomic_DNA"/>
</dbReference>
<evidence type="ECO:0000256" key="5">
    <source>
        <dbReference type="SAM" id="MobiDB-lite"/>
    </source>
</evidence>
<dbReference type="InterPro" id="IPR001647">
    <property type="entry name" value="HTH_TetR"/>
</dbReference>
<dbReference type="RefSeq" id="WP_131123089.1">
    <property type="nucleotide sequence ID" value="NZ_SIXH01000073.1"/>
</dbReference>
<dbReference type="Pfam" id="PF16859">
    <property type="entry name" value="TetR_C_11"/>
    <property type="match status" value="1"/>
</dbReference>
<name>A0A4Q9HWQ0_STRKA</name>
<evidence type="ECO:0000313" key="7">
    <source>
        <dbReference type="EMBL" id="TBO59627.1"/>
    </source>
</evidence>
<dbReference type="PANTHER" id="PTHR30055">
    <property type="entry name" value="HTH-TYPE TRANSCRIPTIONAL REGULATOR RUTR"/>
    <property type="match status" value="1"/>
</dbReference>
<evidence type="ECO:0000259" key="6">
    <source>
        <dbReference type="PROSITE" id="PS50977"/>
    </source>
</evidence>
<dbReference type="AlphaFoldDB" id="A0A4Q9HWQ0"/>
<sequence>MAESTTPGRRRRGAELEHAIYVATLDELAANGYGRLTMEGIAARAGTGKAALYRRWPGKQPLVLDALRYALPLLPEPDPEHSTRENLAGALAAFSAVLAGRTLVPGIGFIVDLLREPDLRALFADMIIAPRLKRIEAILHEGVRTGEYGSEALHPLAARTGPALIMQTFLLTGEPPNPREIDLIIDTMLHRTATPREQDGRGGTHEPTQTRATTARQRDSSASPA</sequence>
<keyword evidence="8" id="KW-1185">Reference proteome</keyword>
<dbReference type="SUPFAM" id="SSF48498">
    <property type="entry name" value="Tetracyclin repressor-like, C-terminal domain"/>
    <property type="match status" value="1"/>
</dbReference>
<evidence type="ECO:0000256" key="3">
    <source>
        <dbReference type="ARBA" id="ARBA00023163"/>
    </source>
</evidence>